<dbReference type="Proteomes" id="UP000536711">
    <property type="component" value="Unassembled WGS sequence"/>
</dbReference>
<dbReference type="GO" id="GO:0008270">
    <property type="term" value="F:zinc ion binding"/>
    <property type="evidence" value="ECO:0007669"/>
    <property type="project" value="InterPro"/>
</dbReference>
<dbReference type="Pfam" id="PF00172">
    <property type="entry name" value="Zn_clus"/>
    <property type="match status" value="1"/>
</dbReference>
<dbReference type="CDD" id="cd00067">
    <property type="entry name" value="GAL4"/>
    <property type="match status" value="1"/>
</dbReference>
<dbReference type="PROSITE" id="PS50048">
    <property type="entry name" value="ZN2_CY6_FUNGAL_2"/>
    <property type="match status" value="1"/>
</dbReference>
<dbReference type="AlphaFoldDB" id="A0A8H4JBL6"/>
<dbReference type="PANTHER" id="PTHR47657:SF13">
    <property type="entry name" value="ZN(2)-C6 FUNGAL-TYPE DOMAIN-CONTAINING PROTEIN-RELATED"/>
    <property type="match status" value="1"/>
</dbReference>
<accession>A0A8H4JBL6</accession>
<dbReference type="Gene3D" id="4.10.240.10">
    <property type="entry name" value="Zn(2)-C6 fungal-type DNA-binding domain"/>
    <property type="match status" value="1"/>
</dbReference>
<dbReference type="SUPFAM" id="SSF57701">
    <property type="entry name" value="Zn2/Cys6 DNA-binding domain"/>
    <property type="match status" value="1"/>
</dbReference>
<dbReference type="PROSITE" id="PS00463">
    <property type="entry name" value="ZN2_CY6_FUNGAL_1"/>
    <property type="match status" value="1"/>
</dbReference>
<evidence type="ECO:0000313" key="4">
    <source>
        <dbReference type="EMBL" id="KAF4415405.1"/>
    </source>
</evidence>
<keyword evidence="1" id="KW-0539">Nucleus</keyword>
<evidence type="ECO:0000259" key="3">
    <source>
        <dbReference type="PROSITE" id="PS50048"/>
    </source>
</evidence>
<organism evidence="4 5">
    <name type="scientific">Fusarium acutatum</name>
    <dbReference type="NCBI Taxonomy" id="78861"/>
    <lineage>
        <taxon>Eukaryota</taxon>
        <taxon>Fungi</taxon>
        <taxon>Dikarya</taxon>
        <taxon>Ascomycota</taxon>
        <taxon>Pezizomycotina</taxon>
        <taxon>Sordariomycetes</taxon>
        <taxon>Hypocreomycetidae</taxon>
        <taxon>Hypocreales</taxon>
        <taxon>Nectriaceae</taxon>
        <taxon>Fusarium</taxon>
        <taxon>Fusarium fujikuroi species complex</taxon>
    </lineage>
</organism>
<name>A0A8H4JBL6_9HYPO</name>
<dbReference type="SMART" id="SM00066">
    <property type="entry name" value="GAL4"/>
    <property type="match status" value="1"/>
</dbReference>
<protein>
    <submittedName>
        <fullName evidence="4">Retinol dehydrogenase 12</fullName>
    </submittedName>
</protein>
<feature type="region of interest" description="Disordered" evidence="2">
    <location>
        <begin position="58"/>
        <end position="83"/>
    </location>
</feature>
<dbReference type="InterPro" id="IPR036864">
    <property type="entry name" value="Zn2-C6_fun-type_DNA-bd_sf"/>
</dbReference>
<dbReference type="GO" id="GO:0000981">
    <property type="term" value="F:DNA-binding transcription factor activity, RNA polymerase II-specific"/>
    <property type="evidence" value="ECO:0007669"/>
    <property type="project" value="InterPro"/>
</dbReference>
<dbReference type="PANTHER" id="PTHR47657">
    <property type="entry name" value="STEROL REGULATORY ELEMENT-BINDING PROTEIN ECM22"/>
    <property type="match status" value="1"/>
</dbReference>
<dbReference type="OrthoDB" id="416217at2759"/>
<evidence type="ECO:0000256" key="2">
    <source>
        <dbReference type="SAM" id="MobiDB-lite"/>
    </source>
</evidence>
<feature type="compositionally biased region" description="Polar residues" evidence="2">
    <location>
        <begin position="58"/>
        <end position="68"/>
    </location>
</feature>
<dbReference type="EMBL" id="JAADJF010000557">
    <property type="protein sequence ID" value="KAF4415405.1"/>
    <property type="molecule type" value="Genomic_DNA"/>
</dbReference>
<dbReference type="InterPro" id="IPR052400">
    <property type="entry name" value="Zn2-C6_fungal_TF"/>
</dbReference>
<evidence type="ECO:0000256" key="1">
    <source>
        <dbReference type="ARBA" id="ARBA00023242"/>
    </source>
</evidence>
<feature type="domain" description="Zn(2)-C6 fungal-type" evidence="3">
    <location>
        <begin position="22"/>
        <end position="52"/>
    </location>
</feature>
<comment type="caution">
    <text evidence="4">The sequence shown here is derived from an EMBL/GenBank/DDBJ whole genome shotgun (WGS) entry which is preliminary data.</text>
</comment>
<keyword evidence="5" id="KW-1185">Reference proteome</keyword>
<sequence length="432" mass="48995">MSSSLAPDAKKTRRAHRKSRLGCQHCKKRKIKCDETWPVCRNCIRSDTTCIYQPHPRQSSAEVSSTTPPVHDALQHGSRQRHDLDTSLLDRDKQLEAMSRRLGDLEAEIHQLKCQQPLFRPQDRPQDEDTDLLLRYFHAMMANDTSSFDAFWNEDLPSLGKRHRHVLHLMLGLATLYHAKSTPDRYDHFISIANHHHGLGLTSAIALVNNGGSGSRDEAVSTATCILISLYTLALGPQPDDYMAFSTKGRPNLLVLIRGFKALRKDQLNTAGNLPMAPTRKPEHLPPTTGRAEYRLQFLELQELIHDTRGPVRPEFRSSYSMALEHLLPFYIAAYESEGPSNISISNAQQPLGWLYCVPETYLSLLEAKEPVALIIFAYFSVILERVESHWPVRGWSRHIISGVESLVPEPLQLFVKWPSEQVKVVIDDGFQ</sequence>
<proteinExistence type="predicted"/>
<dbReference type="InterPro" id="IPR001138">
    <property type="entry name" value="Zn2Cys6_DnaBD"/>
</dbReference>
<reference evidence="4 5" key="1">
    <citation type="submission" date="2020-01" db="EMBL/GenBank/DDBJ databases">
        <title>Identification and distribution of gene clusters putatively required for synthesis of sphingolipid metabolism inhibitors in phylogenetically diverse species of the filamentous fungus Fusarium.</title>
        <authorList>
            <person name="Kim H.-S."/>
            <person name="Busman M."/>
            <person name="Brown D.W."/>
            <person name="Divon H."/>
            <person name="Uhlig S."/>
            <person name="Proctor R.H."/>
        </authorList>
    </citation>
    <scope>NUCLEOTIDE SEQUENCE [LARGE SCALE GENOMIC DNA]</scope>
    <source>
        <strain evidence="4 5">NRRL 13308</strain>
    </source>
</reference>
<evidence type="ECO:0000313" key="5">
    <source>
        <dbReference type="Proteomes" id="UP000536711"/>
    </source>
</evidence>
<gene>
    <name evidence="4" type="ORF">FACUT_13408</name>
</gene>